<feature type="coiled-coil region" evidence="1">
    <location>
        <begin position="60"/>
        <end position="87"/>
    </location>
</feature>
<name>A0A6C0JGJ4_9ZZZZ</name>
<evidence type="ECO:0000256" key="1">
    <source>
        <dbReference type="SAM" id="Coils"/>
    </source>
</evidence>
<keyword evidence="1" id="KW-0175">Coiled coil</keyword>
<protein>
    <submittedName>
        <fullName evidence="2">Uncharacterized protein</fullName>
    </submittedName>
</protein>
<organism evidence="2">
    <name type="scientific">viral metagenome</name>
    <dbReference type="NCBI Taxonomy" id="1070528"/>
    <lineage>
        <taxon>unclassified sequences</taxon>
        <taxon>metagenomes</taxon>
        <taxon>organismal metagenomes</taxon>
    </lineage>
</organism>
<reference evidence="2" key="1">
    <citation type="journal article" date="2020" name="Nature">
        <title>Giant virus diversity and host interactions through global metagenomics.</title>
        <authorList>
            <person name="Schulz F."/>
            <person name="Roux S."/>
            <person name="Paez-Espino D."/>
            <person name="Jungbluth S."/>
            <person name="Walsh D.A."/>
            <person name="Denef V.J."/>
            <person name="McMahon K.D."/>
            <person name="Konstantinidis K.T."/>
            <person name="Eloe-Fadrosh E.A."/>
            <person name="Kyrpides N.C."/>
            <person name="Woyke T."/>
        </authorList>
    </citation>
    <scope>NUCLEOTIDE SEQUENCE</scope>
    <source>
        <strain evidence="2">GVMAG-M-3300025890-48</strain>
    </source>
</reference>
<proteinExistence type="predicted"/>
<accession>A0A6C0JGJ4</accession>
<sequence>MSNMFHGLNQGNNLLMCNQNKTARTMSVKNKQSAYDSFIKPVSSFFFREQNKEGFENTIKQQVGEKNKKQQKRFDKYQKRFNEALREYGRSNVSLMEETTTFLNTSNKSQSYSGKLVKLSGSGAVGYVTDKGMYKYIPNDSILKDIQGKYGCPSEITTISSSSKNYNSPGKMLGTKPNLFVGTPMKKQSCGITGTNIQVMGATNPETNMKSWKGCMKSFKHNMKPLSGVSDKDPNQAIVKCKVAAADLGRKYFMISKNSNGVSECYISEYGKELSEMGGEVATKSIGSYSVIEGNYNKDGRDAVGMLNNGQLALGRLSSGSSNDFVGGSGFKTWDVNGIKNCDPKYGAKIIIESGSYGANCNGKTDPLSLLR</sequence>
<dbReference type="AlphaFoldDB" id="A0A6C0JGJ4"/>
<evidence type="ECO:0000313" key="2">
    <source>
        <dbReference type="EMBL" id="QHU02878.1"/>
    </source>
</evidence>
<dbReference type="EMBL" id="MN740367">
    <property type="protein sequence ID" value="QHU02878.1"/>
    <property type="molecule type" value="Genomic_DNA"/>
</dbReference>